<evidence type="ECO:0000259" key="6">
    <source>
        <dbReference type="Pfam" id="PF01957"/>
    </source>
</evidence>
<evidence type="ECO:0000256" key="5">
    <source>
        <dbReference type="SAM" id="Phobius"/>
    </source>
</evidence>
<dbReference type="GO" id="GO:0006508">
    <property type="term" value="P:proteolysis"/>
    <property type="evidence" value="ECO:0007669"/>
    <property type="project" value="UniProtKB-KW"/>
</dbReference>
<accession>A0AAE3VH96</accession>
<keyword evidence="2 5" id="KW-0812">Transmembrane</keyword>
<feature type="transmembrane region" description="Helical" evidence="5">
    <location>
        <begin position="6"/>
        <end position="23"/>
    </location>
</feature>
<dbReference type="SUPFAM" id="SSF141322">
    <property type="entry name" value="NfeD domain-like"/>
    <property type="match status" value="1"/>
</dbReference>
<comment type="subcellular location">
    <subcellularLocation>
        <location evidence="1">Membrane</location>
        <topology evidence="1">Multi-pass membrane protein</topology>
    </subcellularLocation>
</comment>
<dbReference type="AlphaFoldDB" id="A0AAE3VH96"/>
<dbReference type="InterPro" id="IPR002810">
    <property type="entry name" value="NfeD-like_C"/>
</dbReference>
<comment type="caution">
    <text evidence="7">The sequence shown here is derived from an EMBL/GenBank/DDBJ whole genome shotgun (WGS) entry which is preliminary data.</text>
</comment>
<dbReference type="Gene3D" id="2.40.50.140">
    <property type="entry name" value="Nucleic acid-binding proteins"/>
    <property type="match status" value="1"/>
</dbReference>
<feature type="domain" description="NfeD-like C-terminal" evidence="6">
    <location>
        <begin position="101"/>
        <end position="154"/>
    </location>
</feature>
<dbReference type="GO" id="GO:0005886">
    <property type="term" value="C:plasma membrane"/>
    <property type="evidence" value="ECO:0007669"/>
    <property type="project" value="TreeGrafter"/>
</dbReference>
<keyword evidence="7" id="KW-0645">Protease</keyword>
<evidence type="ECO:0000256" key="4">
    <source>
        <dbReference type="ARBA" id="ARBA00023136"/>
    </source>
</evidence>
<keyword evidence="7" id="KW-0378">Hydrolase</keyword>
<name>A0AAE3VH96_9BACT</name>
<sequence length="167" mass="17695">MSLAVIIMFALMGLVLIGLELILPGGVLGIMGSVALVVGIVGIFVEYGPLAGLAGGFFAIVLLWVGASSWFKYFPRTASGKRFLALTDTSNWTSYDQELTALVGKTGRCHTQLRPCGTVIIDGKRYDVVTRGELIAVQSAVKVVEVAGNRIVVEEIIESAAPPAEAR</sequence>
<keyword evidence="4 5" id="KW-0472">Membrane</keyword>
<dbReference type="Pfam" id="PF01957">
    <property type="entry name" value="NfeD"/>
    <property type="match status" value="1"/>
</dbReference>
<organism evidence="7 8">
    <name type="scientific">Oligosphaera ethanolica</name>
    <dbReference type="NCBI Taxonomy" id="760260"/>
    <lineage>
        <taxon>Bacteria</taxon>
        <taxon>Pseudomonadati</taxon>
        <taxon>Lentisphaerota</taxon>
        <taxon>Oligosphaeria</taxon>
        <taxon>Oligosphaerales</taxon>
        <taxon>Oligosphaeraceae</taxon>
        <taxon>Oligosphaera</taxon>
    </lineage>
</organism>
<evidence type="ECO:0000256" key="2">
    <source>
        <dbReference type="ARBA" id="ARBA00022692"/>
    </source>
</evidence>
<evidence type="ECO:0000313" key="7">
    <source>
        <dbReference type="EMBL" id="MDQ0290355.1"/>
    </source>
</evidence>
<dbReference type="RefSeq" id="WP_307261829.1">
    <property type="nucleotide sequence ID" value="NZ_JAUSVL010000001.1"/>
</dbReference>
<evidence type="ECO:0000313" key="8">
    <source>
        <dbReference type="Proteomes" id="UP001238163"/>
    </source>
</evidence>
<feature type="transmembrane region" description="Helical" evidence="5">
    <location>
        <begin position="51"/>
        <end position="74"/>
    </location>
</feature>
<proteinExistence type="predicted"/>
<dbReference type="PANTHER" id="PTHR33507:SF3">
    <property type="entry name" value="INNER MEMBRANE PROTEIN YBBJ"/>
    <property type="match status" value="1"/>
</dbReference>
<feature type="transmembrane region" description="Helical" evidence="5">
    <location>
        <begin position="28"/>
        <end position="45"/>
    </location>
</feature>
<evidence type="ECO:0000256" key="1">
    <source>
        <dbReference type="ARBA" id="ARBA00004141"/>
    </source>
</evidence>
<reference evidence="7" key="1">
    <citation type="submission" date="2023-07" db="EMBL/GenBank/DDBJ databases">
        <title>Genomic Encyclopedia of Type Strains, Phase IV (KMG-IV): sequencing the most valuable type-strain genomes for metagenomic binning, comparative biology and taxonomic classification.</title>
        <authorList>
            <person name="Goeker M."/>
        </authorList>
    </citation>
    <scope>NUCLEOTIDE SEQUENCE</scope>
    <source>
        <strain evidence="7">DSM 24202</strain>
    </source>
</reference>
<dbReference type="InterPro" id="IPR052165">
    <property type="entry name" value="Membrane_assoc_protease"/>
</dbReference>
<keyword evidence="3 5" id="KW-1133">Transmembrane helix</keyword>
<dbReference type="Proteomes" id="UP001238163">
    <property type="component" value="Unassembled WGS sequence"/>
</dbReference>
<gene>
    <name evidence="7" type="ORF">J3R75_002462</name>
</gene>
<keyword evidence="8" id="KW-1185">Reference proteome</keyword>
<dbReference type="GO" id="GO:0008233">
    <property type="term" value="F:peptidase activity"/>
    <property type="evidence" value="ECO:0007669"/>
    <property type="project" value="UniProtKB-KW"/>
</dbReference>
<evidence type="ECO:0000256" key="3">
    <source>
        <dbReference type="ARBA" id="ARBA00022989"/>
    </source>
</evidence>
<dbReference type="InterPro" id="IPR012340">
    <property type="entry name" value="NA-bd_OB-fold"/>
</dbReference>
<protein>
    <submittedName>
        <fullName evidence="7">Membrane-bound serine protease (ClpP class)</fullName>
    </submittedName>
</protein>
<dbReference type="EMBL" id="JAUSVL010000001">
    <property type="protein sequence ID" value="MDQ0290355.1"/>
    <property type="molecule type" value="Genomic_DNA"/>
</dbReference>
<dbReference type="PANTHER" id="PTHR33507">
    <property type="entry name" value="INNER MEMBRANE PROTEIN YBBJ"/>
    <property type="match status" value="1"/>
</dbReference>